<dbReference type="InterPro" id="IPR029058">
    <property type="entry name" value="AB_hydrolase_fold"/>
</dbReference>
<proteinExistence type="predicted"/>
<evidence type="ECO:0000259" key="2">
    <source>
        <dbReference type="Pfam" id="PF07859"/>
    </source>
</evidence>
<dbReference type="Gene3D" id="3.40.50.1820">
    <property type="entry name" value="alpha/beta hydrolase"/>
    <property type="match status" value="1"/>
</dbReference>
<evidence type="ECO:0000256" key="1">
    <source>
        <dbReference type="ARBA" id="ARBA00022801"/>
    </source>
</evidence>
<dbReference type="SUPFAM" id="SSF53474">
    <property type="entry name" value="alpha/beta-Hydrolases"/>
    <property type="match status" value="1"/>
</dbReference>
<accession>A0A6U8V159</accession>
<dbReference type="InterPro" id="IPR013094">
    <property type="entry name" value="AB_hydrolase_3"/>
</dbReference>
<dbReference type="PANTHER" id="PTHR48081">
    <property type="entry name" value="AB HYDROLASE SUPERFAMILY PROTEIN C4A8.06C"/>
    <property type="match status" value="1"/>
</dbReference>
<protein>
    <recommendedName>
        <fullName evidence="2">Alpha/beta hydrolase fold-3 domain-containing protein</fullName>
    </recommendedName>
</protein>
<reference evidence="3" key="1">
    <citation type="submission" date="2021-01" db="EMBL/GenBank/DDBJ databases">
        <authorList>
            <person name="Corre E."/>
            <person name="Pelletier E."/>
            <person name="Niang G."/>
            <person name="Scheremetjew M."/>
            <person name="Finn R."/>
            <person name="Kale V."/>
            <person name="Holt S."/>
            <person name="Cochrane G."/>
            <person name="Meng A."/>
            <person name="Brown T."/>
            <person name="Cohen L."/>
        </authorList>
    </citation>
    <scope>NUCLEOTIDE SEQUENCE</scope>
    <source>
        <strain evidence="3">RCC3387</strain>
    </source>
</reference>
<dbReference type="Pfam" id="PF07859">
    <property type="entry name" value="Abhydrolase_3"/>
    <property type="match status" value="1"/>
</dbReference>
<dbReference type="PANTHER" id="PTHR48081:SF30">
    <property type="entry name" value="ACETYL-HYDROLASE LIPR-RELATED"/>
    <property type="match status" value="1"/>
</dbReference>
<name>A0A6U8V159_9DINO</name>
<dbReference type="AlphaFoldDB" id="A0A6U8V159"/>
<dbReference type="InterPro" id="IPR050300">
    <property type="entry name" value="GDXG_lipolytic_enzyme"/>
</dbReference>
<keyword evidence="1" id="KW-0378">Hydrolase</keyword>
<evidence type="ECO:0000313" key="3">
    <source>
        <dbReference type="EMBL" id="CAD9630850.1"/>
    </source>
</evidence>
<dbReference type="GO" id="GO:0004806">
    <property type="term" value="F:triacylglycerol lipase activity"/>
    <property type="evidence" value="ECO:0007669"/>
    <property type="project" value="TreeGrafter"/>
</dbReference>
<dbReference type="EMBL" id="HBGW01078722">
    <property type="protein sequence ID" value="CAD9630850.1"/>
    <property type="molecule type" value="Transcribed_RNA"/>
</dbReference>
<feature type="domain" description="Alpha/beta hydrolase fold-3" evidence="2">
    <location>
        <begin position="58"/>
        <end position="250"/>
    </location>
</feature>
<sequence>MASVVARCVLRAVLRPLRLVSMSLAPAGPRVAYATVGISGELKGVEAVAPGADRTRVILYFHGGEHWLLSVDTYREFLGRLSARAKARVVAVAYRRPPQVRFLAGLQDALAAWRWALEQFPASAVAVAGDALGGNLAFALMARIAQLEEPQPAACIGISPWLNLGFHWTDACGQFCMEMHSGGGRRAVNADDPLACPARMGPELLRRCPPVLMHAGRGEPTSRDVRAMQAALAREGVPVEARLYTAPHAFRVGPGFWRSKATQDSLARVGAFLERHWR</sequence>
<gene>
    <name evidence="3" type="ORF">BRAN1462_LOCUS50026</name>
</gene>
<organism evidence="3">
    <name type="scientific">Zooxanthella nutricula</name>
    <dbReference type="NCBI Taxonomy" id="1333877"/>
    <lineage>
        <taxon>Eukaryota</taxon>
        <taxon>Sar</taxon>
        <taxon>Alveolata</taxon>
        <taxon>Dinophyceae</taxon>
        <taxon>Peridiniales</taxon>
        <taxon>Peridiniales incertae sedis</taxon>
        <taxon>Zooxanthella</taxon>
    </lineage>
</organism>